<protein>
    <submittedName>
        <fullName evidence="10">SusC/RagA family TonB-linked outer membrane protein</fullName>
    </submittedName>
</protein>
<evidence type="ECO:0000313" key="11">
    <source>
        <dbReference type="Proteomes" id="UP000239590"/>
    </source>
</evidence>
<dbReference type="OrthoDB" id="9768177at2"/>
<keyword evidence="6 7" id="KW-0998">Cell outer membrane</keyword>
<gene>
    <name evidence="10" type="ORF">C5O19_13390</name>
</gene>
<dbReference type="InterPro" id="IPR036942">
    <property type="entry name" value="Beta-barrel_TonB_sf"/>
</dbReference>
<evidence type="ECO:0000256" key="4">
    <source>
        <dbReference type="ARBA" id="ARBA00022692"/>
    </source>
</evidence>
<evidence type="ECO:0000256" key="3">
    <source>
        <dbReference type="ARBA" id="ARBA00022452"/>
    </source>
</evidence>
<dbReference type="PROSITE" id="PS52016">
    <property type="entry name" value="TONB_DEPENDENT_REC_3"/>
    <property type="match status" value="1"/>
</dbReference>
<evidence type="ECO:0000256" key="6">
    <source>
        <dbReference type="ARBA" id="ARBA00023237"/>
    </source>
</evidence>
<feature type="signal peptide" evidence="8">
    <location>
        <begin position="1"/>
        <end position="21"/>
    </location>
</feature>
<dbReference type="RefSeq" id="WP_104712984.1">
    <property type="nucleotide sequence ID" value="NZ_PTRA01000001.1"/>
</dbReference>
<dbReference type="InterPro" id="IPR012910">
    <property type="entry name" value="Plug_dom"/>
</dbReference>
<dbReference type="InterPro" id="IPR023996">
    <property type="entry name" value="TonB-dep_OMP_SusC/RagA"/>
</dbReference>
<keyword evidence="2 7" id="KW-0813">Transport</keyword>
<dbReference type="SUPFAM" id="SSF49464">
    <property type="entry name" value="Carboxypeptidase regulatory domain-like"/>
    <property type="match status" value="1"/>
</dbReference>
<evidence type="ECO:0000313" key="10">
    <source>
        <dbReference type="EMBL" id="PQA60565.1"/>
    </source>
</evidence>
<dbReference type="InterPro" id="IPR037066">
    <property type="entry name" value="Plug_dom_sf"/>
</dbReference>
<dbReference type="Pfam" id="PF07715">
    <property type="entry name" value="Plug"/>
    <property type="match status" value="1"/>
</dbReference>
<evidence type="ECO:0000259" key="9">
    <source>
        <dbReference type="Pfam" id="PF07715"/>
    </source>
</evidence>
<dbReference type="SUPFAM" id="SSF56935">
    <property type="entry name" value="Porins"/>
    <property type="match status" value="1"/>
</dbReference>
<accession>A0A2S7IS85</accession>
<keyword evidence="4 7" id="KW-0812">Transmembrane</keyword>
<keyword evidence="11" id="KW-1185">Reference proteome</keyword>
<comment type="caution">
    <text evidence="10">The sequence shown here is derived from an EMBL/GenBank/DDBJ whole genome shotgun (WGS) entry which is preliminary data.</text>
</comment>
<dbReference type="InterPro" id="IPR023997">
    <property type="entry name" value="TonB-dep_OMP_SusC/RagA_CS"/>
</dbReference>
<keyword evidence="8" id="KW-0732">Signal</keyword>
<organism evidence="10 11">
    <name type="scientific">Siphonobacter curvatus</name>
    <dbReference type="NCBI Taxonomy" id="2094562"/>
    <lineage>
        <taxon>Bacteria</taxon>
        <taxon>Pseudomonadati</taxon>
        <taxon>Bacteroidota</taxon>
        <taxon>Cytophagia</taxon>
        <taxon>Cytophagales</taxon>
        <taxon>Cytophagaceae</taxon>
        <taxon>Siphonobacter</taxon>
    </lineage>
</organism>
<sequence length="998" mass="109587">MKKAYLLCLWLFSLIVTQVYAQEGRRVTGRVTSADDNQPLPGATIAIKGTTRGTNTDAEGRFSLAANTGDVLSVTFVGMKPQEVTVSAAATELTITLESDASTLNEVVAIGYGTARKKDLTGAVATLKTADIVNQPVVSATQAMQGKLAGVQITASGEPGSVPTVRIRGTGTLLAGADPLYVVDGVITDDIRNINPQDITSMDVLKDASATAIYGMRAANGVILVTTKRGQSGAVKVTYDGYVGFRQASRRVKMADSQQYIDFSNEALVRAGQQPVFTAGDIKANTNWFNAITRNALVHNHNISLSGGSEKSTYFLSGGYMFDDGILKGNGYRRLSLRASNDYQVSKSFKVGASLNLAQEDNENKPYSAFTSAYKQAPIVPVYNEDGSYGYTLRNNVANPLAQINYTNDHTKSLRLQGVLFAEWNITSDLRFRSNFAVENRSFNNRKYNPIYVVSGNQQNNTSQLTLRDDNASRWVWDNTLTYTKTFGEKHSLNALVGVTGERYKTSFLGGSRLNVPNNPDYWTLNLGTQATATNESSMGLERRLSYYSRVNYNYDDRYLLTATVRQDGSSKFPSSNRSSIFPSVGAAWQIANENFMKGQNLFSALKLRASWGQVGNDRIVPNAFLYTLSSNLDYQIDGQLAPGYTIQDIKDLNLRWEVTTEKDLGLEFGLLNNRLSGEVNYYDKLTKDALIYKPIDAIFGDNDSQYLTNAADIRNRGIEFGLNWNEKKGDFRYNVGVNFTINNNKIERVNGGLPIQAGSLGNGQITTQTAEGQPIGSFYVYQTNGIFKTQAELDAYPHISGAKVGDLRYVDTDGNGIINGNDRVYKGSYQPKYFFGLTGGISYRNFDLSVTAAGNLGNQIYNGKKAQRFGNENIEASVTNWWSPSNTTSNNPRPSNDVALASDYYIESGSYLRINNVSLGYNLPKTLTDSWKMQGIRVYVTAQNLVTFQKFSGFTPELPGRTLVNSTDQTAGTLSSGIELDAYPTPRTFLMGVTVNF</sequence>
<dbReference type="AlphaFoldDB" id="A0A2S7IS85"/>
<reference evidence="11" key="1">
    <citation type="submission" date="2018-02" db="EMBL/GenBank/DDBJ databases">
        <title>Genome sequencing of Solimonas sp. HR-BB.</title>
        <authorList>
            <person name="Lee Y."/>
            <person name="Jeon C.O."/>
        </authorList>
    </citation>
    <scope>NUCLEOTIDE SEQUENCE [LARGE SCALE GENOMIC DNA]</scope>
    <source>
        <strain evidence="11">HR-U</strain>
    </source>
</reference>
<comment type="subcellular location">
    <subcellularLocation>
        <location evidence="1 7">Cell outer membrane</location>
        <topology evidence="1 7">Multi-pass membrane protein</topology>
    </subcellularLocation>
</comment>
<proteinExistence type="inferred from homology"/>
<keyword evidence="5 7" id="KW-0472">Membrane</keyword>
<dbReference type="FunFam" id="2.170.130.10:FF:000008">
    <property type="entry name" value="SusC/RagA family TonB-linked outer membrane protein"/>
    <property type="match status" value="1"/>
</dbReference>
<dbReference type="Pfam" id="PF13715">
    <property type="entry name" value="CarbopepD_reg_2"/>
    <property type="match status" value="1"/>
</dbReference>
<dbReference type="Gene3D" id="2.170.130.10">
    <property type="entry name" value="TonB-dependent receptor, plug domain"/>
    <property type="match status" value="1"/>
</dbReference>
<dbReference type="InterPro" id="IPR008969">
    <property type="entry name" value="CarboxyPept-like_regulatory"/>
</dbReference>
<dbReference type="NCBIfam" id="TIGR04056">
    <property type="entry name" value="OMP_RagA_SusC"/>
    <property type="match status" value="1"/>
</dbReference>
<dbReference type="Proteomes" id="UP000239590">
    <property type="component" value="Unassembled WGS sequence"/>
</dbReference>
<dbReference type="InterPro" id="IPR039426">
    <property type="entry name" value="TonB-dep_rcpt-like"/>
</dbReference>
<feature type="chain" id="PRO_5015652311" evidence="8">
    <location>
        <begin position="22"/>
        <end position="998"/>
    </location>
</feature>
<dbReference type="Gene3D" id="2.60.40.1120">
    <property type="entry name" value="Carboxypeptidase-like, regulatory domain"/>
    <property type="match status" value="1"/>
</dbReference>
<keyword evidence="3 7" id="KW-1134">Transmembrane beta strand</keyword>
<dbReference type="EMBL" id="PTRA01000001">
    <property type="protein sequence ID" value="PQA60565.1"/>
    <property type="molecule type" value="Genomic_DNA"/>
</dbReference>
<evidence type="ECO:0000256" key="2">
    <source>
        <dbReference type="ARBA" id="ARBA00022448"/>
    </source>
</evidence>
<evidence type="ECO:0000256" key="7">
    <source>
        <dbReference type="PROSITE-ProRule" id="PRU01360"/>
    </source>
</evidence>
<evidence type="ECO:0000256" key="5">
    <source>
        <dbReference type="ARBA" id="ARBA00023136"/>
    </source>
</evidence>
<name>A0A2S7IS85_9BACT</name>
<dbReference type="GO" id="GO:0009279">
    <property type="term" value="C:cell outer membrane"/>
    <property type="evidence" value="ECO:0007669"/>
    <property type="project" value="UniProtKB-SubCell"/>
</dbReference>
<evidence type="ECO:0000256" key="1">
    <source>
        <dbReference type="ARBA" id="ARBA00004571"/>
    </source>
</evidence>
<feature type="domain" description="TonB-dependent receptor plug" evidence="9">
    <location>
        <begin position="117"/>
        <end position="222"/>
    </location>
</feature>
<evidence type="ECO:0000256" key="8">
    <source>
        <dbReference type="SAM" id="SignalP"/>
    </source>
</evidence>
<comment type="similarity">
    <text evidence="7">Belongs to the TonB-dependent receptor family.</text>
</comment>
<dbReference type="NCBIfam" id="TIGR04057">
    <property type="entry name" value="SusC_RagA_signa"/>
    <property type="match status" value="1"/>
</dbReference>
<dbReference type="Gene3D" id="2.40.170.20">
    <property type="entry name" value="TonB-dependent receptor, beta-barrel domain"/>
    <property type="match status" value="1"/>
</dbReference>